<evidence type="ECO:0000259" key="2">
    <source>
        <dbReference type="Pfam" id="PF25583"/>
    </source>
</evidence>
<dbReference type="RefSeq" id="WP_230841706.1">
    <property type="nucleotide sequence ID" value="NZ_CP063845.1"/>
</dbReference>
<dbReference type="Pfam" id="PF25583">
    <property type="entry name" value="WCX"/>
    <property type="match status" value="1"/>
</dbReference>
<dbReference type="PANTHER" id="PTHR34580:SF1">
    <property type="entry name" value="PROTEIN PAFC"/>
    <property type="match status" value="1"/>
</dbReference>
<dbReference type="Proteomes" id="UP001054846">
    <property type="component" value="Chromosome"/>
</dbReference>
<reference evidence="3 4" key="1">
    <citation type="journal article" date="2021" name="Genome Biol. Evol.">
        <title>Complete Genome Sequencing of a Novel Gloeobacter Species from a Waterfall Cave in Mexico.</title>
        <authorList>
            <person name="Saw J.H."/>
            <person name="Cardona T."/>
            <person name="Montejano G."/>
        </authorList>
    </citation>
    <scope>NUCLEOTIDE SEQUENCE [LARGE SCALE GENOMIC DNA]</scope>
    <source>
        <strain evidence="3">MG652769</strain>
    </source>
</reference>
<dbReference type="PROSITE" id="PS52050">
    <property type="entry name" value="WYL"/>
    <property type="match status" value="1"/>
</dbReference>
<feature type="domain" description="WYL" evidence="1">
    <location>
        <begin position="169"/>
        <end position="242"/>
    </location>
</feature>
<dbReference type="InterPro" id="IPR057727">
    <property type="entry name" value="WCX_dom"/>
</dbReference>
<sequence length="358" mass="41251">MDPAHPAPVEEKALPDRGRLKQRYCRLLKIQQLLLASENGLTPRQLHEALSKLGHPFDIKERRLYDDLQFLAETLEEGTFFNDNGRYRVVLSGGQVALTAQEAQFCLRLVAGLSTRVLTRETRRQRENLFRRAGNLYPLLMEKVKSPPEQILFPVTYQLEDEADQGVMFATLTSAIEAKKQVNLQFKDSSLGQVLGCCPLRLLFYIRAWYLIGYCNPPSGLKKKMRRQLCALRLDNIEQAEVLIAGFKLSEQMNVDAALDRAWGLNFYDPICEAVLRFSPALAERIERNRRHPTATLERQSDGSLIFKVFYYEGSLDFRQWVRQYGPEVEVREPAQLREQMIQDWQTALGLYHPCEAV</sequence>
<dbReference type="EMBL" id="CP063845">
    <property type="protein sequence ID" value="UFP94654.1"/>
    <property type="molecule type" value="Genomic_DNA"/>
</dbReference>
<keyword evidence="4" id="KW-1185">Reference proteome</keyword>
<dbReference type="InterPro" id="IPR026881">
    <property type="entry name" value="WYL_dom"/>
</dbReference>
<organism evidence="3 4">
    <name type="scientific">Gloeobacter morelensis MG652769</name>
    <dbReference type="NCBI Taxonomy" id="2781736"/>
    <lineage>
        <taxon>Bacteria</taxon>
        <taxon>Bacillati</taxon>
        <taxon>Cyanobacteriota</taxon>
        <taxon>Cyanophyceae</taxon>
        <taxon>Gloeobacterales</taxon>
        <taxon>Gloeobacteraceae</taxon>
        <taxon>Gloeobacter</taxon>
        <taxon>Gloeobacter morelensis</taxon>
    </lineage>
</organism>
<protein>
    <submittedName>
        <fullName evidence="3">WYL domain-containing protein</fullName>
    </submittedName>
</protein>
<evidence type="ECO:0000259" key="1">
    <source>
        <dbReference type="Pfam" id="PF13280"/>
    </source>
</evidence>
<dbReference type="InterPro" id="IPR051534">
    <property type="entry name" value="CBASS_pafABC_assoc_protein"/>
</dbReference>
<feature type="domain" description="WCX" evidence="2">
    <location>
        <begin position="272"/>
        <end position="349"/>
    </location>
</feature>
<dbReference type="Pfam" id="PF13280">
    <property type="entry name" value="WYL"/>
    <property type="match status" value="1"/>
</dbReference>
<name>A0ABY3PM12_9CYAN</name>
<proteinExistence type="predicted"/>
<evidence type="ECO:0000313" key="3">
    <source>
        <dbReference type="EMBL" id="UFP94654.1"/>
    </source>
</evidence>
<accession>A0ABY3PM12</accession>
<gene>
    <name evidence="3" type="ORF">ISF26_23490</name>
</gene>
<dbReference type="PANTHER" id="PTHR34580">
    <property type="match status" value="1"/>
</dbReference>
<evidence type="ECO:0000313" key="4">
    <source>
        <dbReference type="Proteomes" id="UP001054846"/>
    </source>
</evidence>